<keyword evidence="2" id="KW-0732">Signal</keyword>
<evidence type="ECO:0000256" key="2">
    <source>
        <dbReference type="SAM" id="SignalP"/>
    </source>
</evidence>
<dbReference type="Pfam" id="PF02098">
    <property type="entry name" value="His_binding"/>
    <property type="match status" value="1"/>
</dbReference>
<feature type="signal peptide" evidence="2">
    <location>
        <begin position="1"/>
        <end position="18"/>
    </location>
</feature>
<reference evidence="3" key="1">
    <citation type="journal article" date="2011" name="PLoS ONE">
        <title>A deep insight into the sialotranscriptome of the gulf coast tick, Amblyomma maculatum.</title>
        <authorList>
            <person name="Karim S."/>
            <person name="Singh P."/>
            <person name="Ribeiro J.M."/>
        </authorList>
    </citation>
    <scope>NUCLEOTIDE SEQUENCE</scope>
    <source>
        <tissue evidence="3">Salivary gland</tissue>
    </source>
</reference>
<dbReference type="InterPro" id="IPR012674">
    <property type="entry name" value="Calycin"/>
</dbReference>
<dbReference type="InterPro" id="IPR002970">
    <property type="entry name" value="Tick_his-bd"/>
</dbReference>
<feature type="region of interest" description="Disordered" evidence="1">
    <location>
        <begin position="148"/>
        <end position="186"/>
    </location>
</feature>
<feature type="region of interest" description="Disordered" evidence="1">
    <location>
        <begin position="237"/>
        <end position="259"/>
    </location>
</feature>
<evidence type="ECO:0008006" key="4">
    <source>
        <dbReference type="Google" id="ProtNLM"/>
    </source>
</evidence>
<dbReference type="Gene3D" id="2.40.128.20">
    <property type="match status" value="1"/>
</dbReference>
<sequence length="259" mass="28695">MAAISGLIFLAHVYSVFGTEPAPTCSVQGTSDASIDGFQLLKLGGIFRLARTTFQSLSSNTFRCIIAKTTKKDQSLHQVTELVRYMVSQSFTSTYTFTQNFQFTCESGRYNKMTSIDNSTVPHASYRFLRADPSCTVLEYLMSQVDQEGEDGVETVGENGQGTKEKEKEKAQPQSRDSSADDAKKRPRDCMLWVEGIDGEPSEECEQSFNQLCGSIARYSFNKLGCDVLFNAVKHEDSSSAENLEATKQKSQGESRSHS</sequence>
<evidence type="ECO:0000256" key="1">
    <source>
        <dbReference type="SAM" id="MobiDB-lite"/>
    </source>
</evidence>
<dbReference type="AlphaFoldDB" id="G3MKY8"/>
<evidence type="ECO:0000313" key="3">
    <source>
        <dbReference type="EMBL" id="AEO34156.1"/>
    </source>
</evidence>
<feature type="chain" id="PRO_5003447103" description="Lipocalin/cytosolic fatty-acid binding domain-containing protein" evidence="2">
    <location>
        <begin position="19"/>
        <end position="259"/>
    </location>
</feature>
<accession>G3MKY8</accession>
<dbReference type="GO" id="GO:0030682">
    <property type="term" value="P:symbiont-mediated perturbation of host defenses"/>
    <property type="evidence" value="ECO:0007669"/>
    <property type="project" value="InterPro"/>
</dbReference>
<dbReference type="GO" id="GO:0043176">
    <property type="term" value="F:amine binding"/>
    <property type="evidence" value="ECO:0007669"/>
    <property type="project" value="InterPro"/>
</dbReference>
<organism evidence="3">
    <name type="scientific">Amblyomma maculatum</name>
    <name type="common">Gulf Coast tick</name>
    <dbReference type="NCBI Taxonomy" id="34609"/>
    <lineage>
        <taxon>Eukaryota</taxon>
        <taxon>Metazoa</taxon>
        <taxon>Ecdysozoa</taxon>
        <taxon>Arthropoda</taxon>
        <taxon>Chelicerata</taxon>
        <taxon>Arachnida</taxon>
        <taxon>Acari</taxon>
        <taxon>Parasitiformes</taxon>
        <taxon>Ixodida</taxon>
        <taxon>Ixodoidea</taxon>
        <taxon>Ixodidae</taxon>
        <taxon>Amblyomminae</taxon>
        <taxon>Amblyomma</taxon>
    </lineage>
</organism>
<proteinExistence type="evidence at transcript level"/>
<dbReference type="EMBL" id="JO842539">
    <property type="protein sequence ID" value="AEO34156.1"/>
    <property type="molecule type" value="mRNA"/>
</dbReference>
<protein>
    <recommendedName>
        <fullName evidence="4">Lipocalin/cytosolic fatty-acid binding domain-containing protein</fullName>
    </recommendedName>
</protein>
<feature type="compositionally biased region" description="Basic and acidic residues" evidence="1">
    <location>
        <begin position="245"/>
        <end position="259"/>
    </location>
</feature>
<name>G3MKY8_AMBMU</name>